<feature type="compositionally biased region" description="Polar residues" evidence="1">
    <location>
        <begin position="16"/>
        <end position="26"/>
    </location>
</feature>
<organism evidence="2 3">
    <name type="scientific">Characodon lateralis</name>
    <dbReference type="NCBI Taxonomy" id="208331"/>
    <lineage>
        <taxon>Eukaryota</taxon>
        <taxon>Metazoa</taxon>
        <taxon>Chordata</taxon>
        <taxon>Craniata</taxon>
        <taxon>Vertebrata</taxon>
        <taxon>Euteleostomi</taxon>
        <taxon>Actinopterygii</taxon>
        <taxon>Neopterygii</taxon>
        <taxon>Teleostei</taxon>
        <taxon>Neoteleostei</taxon>
        <taxon>Acanthomorphata</taxon>
        <taxon>Ovalentaria</taxon>
        <taxon>Atherinomorphae</taxon>
        <taxon>Cyprinodontiformes</taxon>
        <taxon>Goodeidae</taxon>
        <taxon>Characodon</taxon>
    </lineage>
</organism>
<name>A0ABU7F869_9TELE</name>
<feature type="region of interest" description="Disordered" evidence="1">
    <location>
        <begin position="1"/>
        <end position="60"/>
    </location>
</feature>
<evidence type="ECO:0000313" key="2">
    <source>
        <dbReference type="EMBL" id="MED6295626.1"/>
    </source>
</evidence>
<dbReference type="Proteomes" id="UP001352852">
    <property type="component" value="Unassembled WGS sequence"/>
</dbReference>
<evidence type="ECO:0000313" key="3">
    <source>
        <dbReference type="Proteomes" id="UP001352852"/>
    </source>
</evidence>
<proteinExistence type="predicted"/>
<sequence length="73" mass="7922">RGPTPAVPALQRKHTNVVTSRPSSIVSPLKSKTERIVSAPNTQPVPESKPLAPGSTVCKVWHNNKPTKTWRSS</sequence>
<keyword evidence="3" id="KW-1185">Reference proteome</keyword>
<comment type="caution">
    <text evidence="2">The sequence shown here is derived from an EMBL/GenBank/DDBJ whole genome shotgun (WGS) entry which is preliminary data.</text>
</comment>
<protein>
    <submittedName>
        <fullName evidence="2">Uncharacterized protein</fullName>
    </submittedName>
</protein>
<gene>
    <name evidence="2" type="ORF">CHARACLAT_033704</name>
</gene>
<accession>A0ABU7F869</accession>
<reference evidence="2 3" key="1">
    <citation type="submission" date="2021-06" db="EMBL/GenBank/DDBJ databases">
        <authorList>
            <person name="Palmer J.M."/>
        </authorList>
    </citation>
    <scope>NUCLEOTIDE SEQUENCE [LARGE SCALE GENOMIC DNA]</scope>
    <source>
        <strain evidence="2 3">CL_MEX2019</strain>
        <tissue evidence="2">Muscle</tissue>
    </source>
</reference>
<evidence type="ECO:0000256" key="1">
    <source>
        <dbReference type="SAM" id="MobiDB-lite"/>
    </source>
</evidence>
<dbReference type="EMBL" id="JAHUTJ010081964">
    <property type="protein sequence ID" value="MED6295626.1"/>
    <property type="molecule type" value="Genomic_DNA"/>
</dbReference>
<feature type="non-terminal residue" evidence="2">
    <location>
        <position position="1"/>
    </location>
</feature>